<keyword evidence="2" id="KW-0812">Transmembrane</keyword>
<evidence type="ECO:0000313" key="4">
    <source>
        <dbReference type="EMBL" id="RRT37075.1"/>
    </source>
</evidence>
<comment type="caution">
    <text evidence="4">The sequence shown here is derived from an EMBL/GenBank/DDBJ whole genome shotgun (WGS) entry which is preliminary data.</text>
</comment>
<dbReference type="AlphaFoldDB" id="A0A426XC85"/>
<sequence length="286" mass="32222">MFQVIIPYIPQLAQLPSSMPLVAPLVPIGATPLSESQPLAAQPPEEPPRPRSKLDHTPPRDMVRRPTSTPNTSARSVPDPDTLSSDSADSLRVQLCMVNQRIDDVQKVIKTKDEHGESPLSGSPFILEIQDKPIPQHFRLLMLEAHDGGSDPMEHVTTFRAQMTLYDMSNAIMCWAFPTTLCWIAQGWYIRLPPALIHSFDQLTREFEANFLTSAWPKPTVASLLRMRQKEDKPLDPYLARFTKEIRAIPDAHPSLVIQALMIGIISFCFFWSLVERPLAIVPKML</sequence>
<proteinExistence type="predicted"/>
<accession>A0A426XC85</accession>
<feature type="compositionally biased region" description="Polar residues" evidence="1">
    <location>
        <begin position="66"/>
        <end position="75"/>
    </location>
</feature>
<evidence type="ECO:0000259" key="3">
    <source>
        <dbReference type="Pfam" id="PF03732"/>
    </source>
</evidence>
<feature type="domain" description="Retrotransposon gag" evidence="3">
    <location>
        <begin position="177"/>
        <end position="253"/>
    </location>
</feature>
<dbReference type="EMBL" id="AMZH03022710">
    <property type="protein sequence ID" value="RRT37075.1"/>
    <property type="molecule type" value="Genomic_DNA"/>
</dbReference>
<feature type="transmembrane region" description="Helical" evidence="2">
    <location>
        <begin position="256"/>
        <end position="275"/>
    </location>
</feature>
<evidence type="ECO:0000256" key="1">
    <source>
        <dbReference type="SAM" id="MobiDB-lite"/>
    </source>
</evidence>
<keyword evidence="2" id="KW-1133">Transmembrane helix</keyword>
<dbReference type="Pfam" id="PF03732">
    <property type="entry name" value="Retrotrans_gag"/>
    <property type="match status" value="1"/>
</dbReference>
<dbReference type="PANTHER" id="PTHR33223">
    <property type="entry name" value="CCHC-TYPE DOMAIN-CONTAINING PROTEIN"/>
    <property type="match status" value="1"/>
</dbReference>
<evidence type="ECO:0000256" key="2">
    <source>
        <dbReference type="SAM" id="Phobius"/>
    </source>
</evidence>
<dbReference type="Proteomes" id="UP000287651">
    <property type="component" value="Unassembled WGS sequence"/>
</dbReference>
<protein>
    <recommendedName>
        <fullName evidence="3">Retrotransposon gag domain-containing protein</fullName>
    </recommendedName>
</protein>
<feature type="compositionally biased region" description="Basic and acidic residues" evidence="1">
    <location>
        <begin position="46"/>
        <end position="64"/>
    </location>
</feature>
<keyword evidence="2" id="KW-0472">Membrane</keyword>
<dbReference type="PANTHER" id="PTHR33223:SF10">
    <property type="entry name" value="AMINOTRANSFERASE-LIKE PLANT MOBILE DOMAIN-CONTAINING PROTEIN"/>
    <property type="match status" value="1"/>
</dbReference>
<evidence type="ECO:0000313" key="5">
    <source>
        <dbReference type="Proteomes" id="UP000287651"/>
    </source>
</evidence>
<organism evidence="4 5">
    <name type="scientific">Ensete ventricosum</name>
    <name type="common">Abyssinian banana</name>
    <name type="synonym">Musa ensete</name>
    <dbReference type="NCBI Taxonomy" id="4639"/>
    <lineage>
        <taxon>Eukaryota</taxon>
        <taxon>Viridiplantae</taxon>
        <taxon>Streptophyta</taxon>
        <taxon>Embryophyta</taxon>
        <taxon>Tracheophyta</taxon>
        <taxon>Spermatophyta</taxon>
        <taxon>Magnoliopsida</taxon>
        <taxon>Liliopsida</taxon>
        <taxon>Zingiberales</taxon>
        <taxon>Musaceae</taxon>
        <taxon>Ensete</taxon>
    </lineage>
</organism>
<reference evidence="4 5" key="1">
    <citation type="journal article" date="2014" name="Agronomy (Basel)">
        <title>A Draft Genome Sequence for Ensete ventricosum, the Drought-Tolerant Tree Against Hunger.</title>
        <authorList>
            <person name="Harrison J."/>
            <person name="Moore K.A."/>
            <person name="Paszkiewicz K."/>
            <person name="Jones T."/>
            <person name="Grant M."/>
            <person name="Ambacheew D."/>
            <person name="Muzemil S."/>
            <person name="Studholme D.J."/>
        </authorList>
    </citation>
    <scope>NUCLEOTIDE SEQUENCE [LARGE SCALE GENOMIC DNA]</scope>
</reference>
<dbReference type="InterPro" id="IPR005162">
    <property type="entry name" value="Retrotrans_gag_dom"/>
</dbReference>
<gene>
    <name evidence="4" type="ORF">B296_00016582</name>
</gene>
<name>A0A426XC85_ENSVE</name>
<feature type="region of interest" description="Disordered" evidence="1">
    <location>
        <begin position="33"/>
        <end position="86"/>
    </location>
</feature>